<dbReference type="InterPro" id="IPR010310">
    <property type="entry name" value="T7SS_ESAT-6-like"/>
</dbReference>
<keyword evidence="3" id="KW-1185">Reference proteome</keyword>
<reference evidence="2 3" key="2">
    <citation type="submission" date="2019-09" db="EMBL/GenBank/DDBJ databases">
        <authorList>
            <person name="Jin C."/>
        </authorList>
    </citation>
    <scope>NUCLEOTIDE SEQUENCE [LARGE SCALE GENOMIC DNA]</scope>
    <source>
        <strain evidence="2 3">AN110305</strain>
    </source>
</reference>
<reference evidence="2 3" key="1">
    <citation type="submission" date="2019-09" db="EMBL/GenBank/DDBJ databases">
        <title>Goodfellowia gen. nov., a new genus of the Pseudonocardineae related to Actinoalloteichus, containing Goodfellowia coeruleoviolacea gen. nov., comb. nov. gen. nov., comb. nov.</title>
        <authorList>
            <person name="Labeda D."/>
        </authorList>
    </citation>
    <scope>NUCLEOTIDE SEQUENCE [LARGE SCALE GENOMIC DNA]</scope>
    <source>
        <strain evidence="2 3">AN110305</strain>
    </source>
</reference>
<evidence type="ECO:0000313" key="3">
    <source>
        <dbReference type="Proteomes" id="UP000323454"/>
    </source>
</evidence>
<sequence length="106" mass="10810">MVSGGGYEVDVAALRSGGDSFTHTGDAIEAVRSTLQNALDSEGTCWGGDDSGKAFVKEYGPNSANALDALKSMVQAMNDIRTGIDQSADAYGGSDAGNAHGVKSTY</sequence>
<evidence type="ECO:0000256" key="1">
    <source>
        <dbReference type="SAM" id="MobiDB-lite"/>
    </source>
</evidence>
<accession>A0A5B2XLG6</accession>
<protein>
    <submittedName>
        <fullName evidence="2">WXG100 family type VII secretion target</fullName>
    </submittedName>
</protein>
<organism evidence="2 3">
    <name type="scientific">Solihabitans fulvus</name>
    <dbReference type="NCBI Taxonomy" id="1892852"/>
    <lineage>
        <taxon>Bacteria</taxon>
        <taxon>Bacillati</taxon>
        <taxon>Actinomycetota</taxon>
        <taxon>Actinomycetes</taxon>
        <taxon>Pseudonocardiales</taxon>
        <taxon>Pseudonocardiaceae</taxon>
        <taxon>Solihabitans</taxon>
    </lineage>
</organism>
<dbReference type="Pfam" id="PF06013">
    <property type="entry name" value="WXG100"/>
    <property type="match status" value="1"/>
</dbReference>
<dbReference type="InterPro" id="IPR036689">
    <property type="entry name" value="ESAT-6-like_sf"/>
</dbReference>
<dbReference type="EMBL" id="VUOB01000010">
    <property type="protein sequence ID" value="KAA2264617.1"/>
    <property type="molecule type" value="Genomic_DNA"/>
</dbReference>
<dbReference type="Proteomes" id="UP000323454">
    <property type="component" value="Unassembled WGS sequence"/>
</dbReference>
<comment type="caution">
    <text evidence="2">The sequence shown here is derived from an EMBL/GenBank/DDBJ whole genome shotgun (WGS) entry which is preliminary data.</text>
</comment>
<dbReference type="AlphaFoldDB" id="A0A5B2XLG6"/>
<dbReference type="SUPFAM" id="SSF140453">
    <property type="entry name" value="EsxAB dimer-like"/>
    <property type="match status" value="1"/>
</dbReference>
<proteinExistence type="predicted"/>
<dbReference type="OrthoDB" id="4247883at2"/>
<gene>
    <name evidence="2" type="ORF">F0L68_05825</name>
</gene>
<feature type="region of interest" description="Disordered" evidence="1">
    <location>
        <begin position="85"/>
        <end position="106"/>
    </location>
</feature>
<name>A0A5B2XLG6_9PSEU</name>
<dbReference type="Gene3D" id="1.10.287.1060">
    <property type="entry name" value="ESAT-6-like"/>
    <property type="match status" value="1"/>
</dbReference>
<evidence type="ECO:0000313" key="2">
    <source>
        <dbReference type="EMBL" id="KAA2264617.1"/>
    </source>
</evidence>